<dbReference type="Gene3D" id="3.40.50.10320">
    <property type="entry name" value="LmbE-like"/>
    <property type="match status" value="1"/>
</dbReference>
<name>A0A7V8NUS0_9BACT</name>
<dbReference type="GO" id="GO:0016811">
    <property type="term" value="F:hydrolase activity, acting on carbon-nitrogen (but not peptide) bonds, in linear amides"/>
    <property type="evidence" value="ECO:0007669"/>
    <property type="project" value="TreeGrafter"/>
</dbReference>
<dbReference type="PANTHER" id="PTHR12993:SF11">
    <property type="entry name" value="N-ACETYLGLUCOSAMINYL-PHOSPHATIDYLINOSITOL DE-N-ACETYLASE"/>
    <property type="match status" value="1"/>
</dbReference>
<proteinExistence type="predicted"/>
<comment type="caution">
    <text evidence="1">The sequence shown here is derived from an EMBL/GenBank/DDBJ whole genome shotgun (WGS) entry which is preliminary data.</text>
</comment>
<sequence length="402" mass="44149">MTFEGSSGDAEGEAKPRGEMMKINHMLALLLALATAGVAQNIVKTAPRADDRFRADVLLVVAHPDDETGVSAYLVQLLDQGKKVAAVYMTRGEAGHNNMGPERGISLGAAREMELRHALSQLGIQNVWFLDGRDTPTQDVRQSLASWHHGACLEDLVRIIRLTRPNVVITWMPAFFIGENHGDHQAAGVVAIEAFDSAGDPAVFPAQLAPARHINETLLEGLEPWQPQKLYFFSDASDDKQFKGKGPEYPATAISPTRHVPYWRIAMDEFRYHRTQYRSYIEKLDAMNDEQLAKLAGADQDGWDNPVGLIFGKSNVPSSVTGDVFEGVSTAPIAFVRPPTPTPEQHSGVSMTLGGPWIFYERFRRAHDLMSTPRAQSPEIAISAGSTLQLPLVLRNDSSQSV</sequence>
<reference evidence="1" key="1">
    <citation type="submission" date="2020-06" db="EMBL/GenBank/DDBJ databases">
        <title>Legume-microbial interactions unlock mineral nutrients during tropical forest succession.</title>
        <authorList>
            <person name="Epihov D.Z."/>
        </authorList>
    </citation>
    <scope>NUCLEOTIDE SEQUENCE [LARGE SCALE GENOMIC DNA]</scope>
    <source>
        <strain evidence="1">Pan2503</strain>
    </source>
</reference>
<keyword evidence="2" id="KW-1185">Reference proteome</keyword>
<dbReference type="SUPFAM" id="SSF102588">
    <property type="entry name" value="LmbE-like"/>
    <property type="match status" value="1"/>
</dbReference>
<dbReference type="Proteomes" id="UP000567293">
    <property type="component" value="Unassembled WGS sequence"/>
</dbReference>
<dbReference type="AlphaFoldDB" id="A0A7V8NUS0"/>
<dbReference type="InterPro" id="IPR003737">
    <property type="entry name" value="GlcNAc_PI_deacetylase-related"/>
</dbReference>
<gene>
    <name evidence="1" type="ORF">HRJ53_21710</name>
</gene>
<dbReference type="Pfam" id="PF02585">
    <property type="entry name" value="PIG-L"/>
    <property type="match status" value="1"/>
</dbReference>
<accession>A0A7V8NUS0</accession>
<evidence type="ECO:0000313" key="2">
    <source>
        <dbReference type="Proteomes" id="UP000567293"/>
    </source>
</evidence>
<organism evidence="1 2">
    <name type="scientific">Candidatus Acidiferrum panamense</name>
    <dbReference type="NCBI Taxonomy" id="2741543"/>
    <lineage>
        <taxon>Bacteria</taxon>
        <taxon>Pseudomonadati</taxon>
        <taxon>Acidobacteriota</taxon>
        <taxon>Terriglobia</taxon>
        <taxon>Candidatus Acidiferrales</taxon>
        <taxon>Candidatus Acidiferrum</taxon>
    </lineage>
</organism>
<feature type="non-terminal residue" evidence="1">
    <location>
        <position position="402"/>
    </location>
</feature>
<dbReference type="PANTHER" id="PTHR12993">
    <property type="entry name" value="N-ACETYLGLUCOSAMINYL-PHOSPHATIDYLINOSITOL DE-N-ACETYLASE-RELATED"/>
    <property type="match status" value="1"/>
</dbReference>
<protein>
    <submittedName>
        <fullName evidence="1">PIG-L family deacetylase</fullName>
    </submittedName>
</protein>
<dbReference type="InterPro" id="IPR024078">
    <property type="entry name" value="LmbE-like_dom_sf"/>
</dbReference>
<dbReference type="EMBL" id="JACDQQ010002088">
    <property type="protein sequence ID" value="MBA0087610.1"/>
    <property type="molecule type" value="Genomic_DNA"/>
</dbReference>
<evidence type="ECO:0000313" key="1">
    <source>
        <dbReference type="EMBL" id="MBA0087610.1"/>
    </source>
</evidence>